<evidence type="ECO:0000313" key="2">
    <source>
        <dbReference type="Proteomes" id="UP001221142"/>
    </source>
</evidence>
<accession>A0AAD7BQE1</accession>
<sequence length="175" mass="19523">MSFADNAKLDLLIARAVPEEARINGGNQYTASLRKLWDMAYSIGVNHGEKNLADVRYDGYQDGCLAMRQEADIALNTAVEQAERRGFREGVSQFDELKLAMEEALTCLGTMQQTVECERVWGFDVGWALGRERERQLTEARLLPSLPSLVSTASAATQTNPLPFPSPFFVLPPRR</sequence>
<comment type="caution">
    <text evidence="1">The sequence shown here is derived from an EMBL/GenBank/DDBJ whole genome shotgun (WGS) entry which is preliminary data.</text>
</comment>
<dbReference type="Proteomes" id="UP001221142">
    <property type="component" value="Unassembled WGS sequence"/>
</dbReference>
<evidence type="ECO:0000313" key="1">
    <source>
        <dbReference type="EMBL" id="KAJ7627483.1"/>
    </source>
</evidence>
<proteinExistence type="predicted"/>
<keyword evidence="2" id="KW-1185">Reference proteome</keyword>
<dbReference type="AlphaFoldDB" id="A0AAD7BQE1"/>
<organism evidence="1 2">
    <name type="scientific">Roridomyces roridus</name>
    <dbReference type="NCBI Taxonomy" id="1738132"/>
    <lineage>
        <taxon>Eukaryota</taxon>
        <taxon>Fungi</taxon>
        <taxon>Dikarya</taxon>
        <taxon>Basidiomycota</taxon>
        <taxon>Agaricomycotina</taxon>
        <taxon>Agaricomycetes</taxon>
        <taxon>Agaricomycetidae</taxon>
        <taxon>Agaricales</taxon>
        <taxon>Marasmiineae</taxon>
        <taxon>Mycenaceae</taxon>
        <taxon>Roridomyces</taxon>
    </lineage>
</organism>
<reference evidence="1" key="1">
    <citation type="submission" date="2023-03" db="EMBL/GenBank/DDBJ databases">
        <title>Massive genome expansion in bonnet fungi (Mycena s.s.) driven by repeated elements and novel gene families across ecological guilds.</title>
        <authorList>
            <consortium name="Lawrence Berkeley National Laboratory"/>
            <person name="Harder C.B."/>
            <person name="Miyauchi S."/>
            <person name="Viragh M."/>
            <person name="Kuo A."/>
            <person name="Thoen E."/>
            <person name="Andreopoulos B."/>
            <person name="Lu D."/>
            <person name="Skrede I."/>
            <person name="Drula E."/>
            <person name="Henrissat B."/>
            <person name="Morin E."/>
            <person name="Kohler A."/>
            <person name="Barry K."/>
            <person name="LaButti K."/>
            <person name="Morin E."/>
            <person name="Salamov A."/>
            <person name="Lipzen A."/>
            <person name="Mereny Z."/>
            <person name="Hegedus B."/>
            <person name="Baldrian P."/>
            <person name="Stursova M."/>
            <person name="Weitz H."/>
            <person name="Taylor A."/>
            <person name="Grigoriev I.V."/>
            <person name="Nagy L.G."/>
            <person name="Martin F."/>
            <person name="Kauserud H."/>
        </authorList>
    </citation>
    <scope>NUCLEOTIDE SEQUENCE</scope>
    <source>
        <strain evidence="1">9284</strain>
    </source>
</reference>
<gene>
    <name evidence="1" type="ORF">FB45DRAFT_61192</name>
</gene>
<name>A0AAD7BQE1_9AGAR</name>
<protein>
    <submittedName>
        <fullName evidence="1">Uncharacterized protein</fullName>
    </submittedName>
</protein>
<dbReference type="EMBL" id="JARKIF010000011">
    <property type="protein sequence ID" value="KAJ7627483.1"/>
    <property type="molecule type" value="Genomic_DNA"/>
</dbReference>